<dbReference type="OrthoDB" id="166716at2"/>
<dbReference type="EMBL" id="CP000804">
    <property type="protein sequence ID" value="ABU60106.1"/>
    <property type="molecule type" value="Genomic_DNA"/>
</dbReference>
<proteinExistence type="predicted"/>
<evidence type="ECO:0000256" key="1">
    <source>
        <dbReference type="SAM" id="MobiDB-lite"/>
    </source>
</evidence>
<dbReference type="STRING" id="383372.Rcas_4074"/>
<dbReference type="AlphaFoldDB" id="A7NRB0"/>
<name>A7NRB0_ROSCS</name>
<sequence length="63" mass="6817">MGEILATVLCLILVLAVVGVSGFIVALKLGIIVQQAAKPTHLDTGNYTLDQGREVRPEEERRT</sequence>
<feature type="region of interest" description="Disordered" evidence="1">
    <location>
        <begin position="42"/>
        <end position="63"/>
    </location>
</feature>
<dbReference type="RefSeq" id="WP_012122527.1">
    <property type="nucleotide sequence ID" value="NC_009767.1"/>
</dbReference>
<evidence type="ECO:0000313" key="3">
    <source>
        <dbReference type="Proteomes" id="UP000000263"/>
    </source>
</evidence>
<keyword evidence="3" id="KW-1185">Reference proteome</keyword>
<gene>
    <name evidence="2" type="ordered locus">Rcas_4074</name>
</gene>
<protein>
    <submittedName>
        <fullName evidence="2">Uncharacterized protein</fullName>
    </submittedName>
</protein>
<reference evidence="2 3" key="1">
    <citation type="submission" date="2007-08" db="EMBL/GenBank/DDBJ databases">
        <title>Complete sequence of Roseiflexus castenholzii DSM 13941.</title>
        <authorList>
            <consortium name="US DOE Joint Genome Institute"/>
            <person name="Copeland A."/>
            <person name="Lucas S."/>
            <person name="Lapidus A."/>
            <person name="Barry K."/>
            <person name="Glavina del Rio T."/>
            <person name="Dalin E."/>
            <person name="Tice H."/>
            <person name="Pitluck S."/>
            <person name="Thompson L.S."/>
            <person name="Brettin T."/>
            <person name="Bruce D."/>
            <person name="Detter J.C."/>
            <person name="Han C."/>
            <person name="Tapia R."/>
            <person name="Schmutz J."/>
            <person name="Larimer F."/>
            <person name="Land M."/>
            <person name="Hauser L."/>
            <person name="Kyrpides N."/>
            <person name="Mikhailova N."/>
            <person name="Bryant D.A."/>
            <person name="Hanada S."/>
            <person name="Tsukatani Y."/>
            <person name="Richardson P."/>
        </authorList>
    </citation>
    <scope>NUCLEOTIDE SEQUENCE [LARGE SCALE GENOMIC DNA]</scope>
    <source>
        <strain evidence="3">DSM 13941 / HLO8</strain>
    </source>
</reference>
<organism evidence="2 3">
    <name type="scientific">Roseiflexus castenholzii (strain DSM 13941 / HLO8)</name>
    <dbReference type="NCBI Taxonomy" id="383372"/>
    <lineage>
        <taxon>Bacteria</taxon>
        <taxon>Bacillati</taxon>
        <taxon>Chloroflexota</taxon>
        <taxon>Chloroflexia</taxon>
        <taxon>Chloroflexales</taxon>
        <taxon>Roseiflexineae</taxon>
        <taxon>Roseiflexaceae</taxon>
        <taxon>Roseiflexus</taxon>
    </lineage>
</organism>
<dbReference type="KEGG" id="rca:Rcas_4074"/>
<dbReference type="HOGENOM" id="CLU_2883087_0_0_0"/>
<feature type="compositionally biased region" description="Basic and acidic residues" evidence="1">
    <location>
        <begin position="51"/>
        <end position="63"/>
    </location>
</feature>
<dbReference type="Proteomes" id="UP000000263">
    <property type="component" value="Chromosome"/>
</dbReference>
<accession>A7NRB0</accession>
<evidence type="ECO:0000313" key="2">
    <source>
        <dbReference type="EMBL" id="ABU60106.1"/>
    </source>
</evidence>